<evidence type="ECO:0000256" key="1">
    <source>
        <dbReference type="SAM" id="Phobius"/>
    </source>
</evidence>
<accession>A0ABS1H4B5</accession>
<reference evidence="2 3" key="1">
    <citation type="submission" date="2020-12" db="EMBL/GenBank/DDBJ databases">
        <title>YIM B01967 draft genome.</title>
        <authorList>
            <person name="Yan X."/>
        </authorList>
    </citation>
    <scope>NUCLEOTIDE SEQUENCE [LARGE SCALE GENOMIC DNA]</scope>
    <source>
        <strain evidence="2 3">YIM B01967</strain>
    </source>
</reference>
<gene>
    <name evidence="2" type="ORF">JFL43_05160</name>
</gene>
<protein>
    <recommendedName>
        <fullName evidence="4">2TM domain-containing protein</fullName>
    </recommendedName>
</protein>
<keyword evidence="1" id="KW-0812">Transmembrane</keyword>
<feature type="transmembrane region" description="Helical" evidence="1">
    <location>
        <begin position="59"/>
        <end position="78"/>
    </location>
</feature>
<organism evidence="2 3">
    <name type="scientific">Viridibacillus soli</name>
    <dbReference type="NCBI Taxonomy" id="2798301"/>
    <lineage>
        <taxon>Bacteria</taxon>
        <taxon>Bacillati</taxon>
        <taxon>Bacillota</taxon>
        <taxon>Bacilli</taxon>
        <taxon>Bacillales</taxon>
        <taxon>Caryophanaceae</taxon>
        <taxon>Viridibacillus</taxon>
    </lineage>
</organism>
<feature type="transmembrane region" description="Helical" evidence="1">
    <location>
        <begin position="120"/>
        <end position="138"/>
    </location>
</feature>
<dbReference type="Proteomes" id="UP000618943">
    <property type="component" value="Unassembled WGS sequence"/>
</dbReference>
<name>A0ABS1H4B5_9BACL</name>
<keyword evidence="1" id="KW-1133">Transmembrane helix</keyword>
<dbReference type="EMBL" id="JAEOAH010000004">
    <property type="protein sequence ID" value="MBK3494254.1"/>
    <property type="molecule type" value="Genomic_DNA"/>
</dbReference>
<feature type="transmembrane region" description="Helical" evidence="1">
    <location>
        <begin position="150"/>
        <end position="170"/>
    </location>
</feature>
<comment type="caution">
    <text evidence="2">The sequence shown here is derived from an EMBL/GenBank/DDBJ whole genome shotgun (WGS) entry which is preliminary data.</text>
</comment>
<evidence type="ECO:0000313" key="3">
    <source>
        <dbReference type="Proteomes" id="UP000618943"/>
    </source>
</evidence>
<proteinExistence type="predicted"/>
<sequence>MAYFIIGAEIAFWILIVVGLVLRYILKLKRLSIFVLAASPVIDLVLILLTVLDLKNGEIATFVHGLSAIYIGVSIAYGKQMIEWADQQFKWLVLKVDERPKKAYGKEKSKRETIGFVRHLFAYAIGSAVLWGILLFLGKDEQTISLFYVWSIWSIVVVVDGIISISYIVFPTTKK</sequence>
<feature type="transmembrane region" description="Helical" evidence="1">
    <location>
        <begin position="6"/>
        <end position="26"/>
    </location>
</feature>
<keyword evidence="1" id="KW-0472">Membrane</keyword>
<evidence type="ECO:0000313" key="2">
    <source>
        <dbReference type="EMBL" id="MBK3494254.1"/>
    </source>
</evidence>
<feature type="transmembrane region" description="Helical" evidence="1">
    <location>
        <begin position="33"/>
        <end position="53"/>
    </location>
</feature>
<evidence type="ECO:0008006" key="4">
    <source>
        <dbReference type="Google" id="ProtNLM"/>
    </source>
</evidence>
<keyword evidence="3" id="KW-1185">Reference proteome</keyword>